<organism evidence="4 5">
    <name type="scientific">Paenibacillus borealis</name>
    <dbReference type="NCBI Taxonomy" id="160799"/>
    <lineage>
        <taxon>Bacteria</taxon>
        <taxon>Bacillati</taxon>
        <taxon>Bacillota</taxon>
        <taxon>Bacilli</taxon>
        <taxon>Bacillales</taxon>
        <taxon>Paenibacillaceae</taxon>
        <taxon>Paenibacillus</taxon>
    </lineage>
</organism>
<reference evidence="4 5" key="1">
    <citation type="submission" date="2016-10" db="EMBL/GenBank/DDBJ databases">
        <title>Paenibacillus species isolates.</title>
        <authorList>
            <person name="Beno S.M."/>
        </authorList>
    </citation>
    <scope>NUCLEOTIDE SEQUENCE [LARGE SCALE GENOMIC DNA]</scope>
    <source>
        <strain evidence="4 5">FSL H7-0744</strain>
    </source>
</reference>
<dbReference type="InterPro" id="IPR050832">
    <property type="entry name" value="Bact_Acetyltransf"/>
</dbReference>
<dbReference type="Proteomes" id="UP000187412">
    <property type="component" value="Unassembled WGS sequence"/>
</dbReference>
<name>A0ABX3HDP9_PAEBO</name>
<keyword evidence="2" id="KW-0012">Acyltransferase</keyword>
<feature type="domain" description="N-acetyltransferase" evidence="3">
    <location>
        <begin position="4"/>
        <end position="170"/>
    </location>
</feature>
<keyword evidence="1" id="KW-0808">Transferase</keyword>
<dbReference type="Gene3D" id="3.40.630.30">
    <property type="match status" value="1"/>
</dbReference>
<evidence type="ECO:0000256" key="1">
    <source>
        <dbReference type="ARBA" id="ARBA00022679"/>
    </source>
</evidence>
<gene>
    <name evidence="4" type="ORF">BSK56_12495</name>
</gene>
<protein>
    <submittedName>
        <fullName evidence="4">GNAT family N-acetyltransferase</fullName>
    </submittedName>
</protein>
<dbReference type="Pfam" id="PF00583">
    <property type="entry name" value="Acetyltransf_1"/>
    <property type="match status" value="1"/>
</dbReference>
<evidence type="ECO:0000313" key="5">
    <source>
        <dbReference type="Proteomes" id="UP000187412"/>
    </source>
</evidence>
<evidence type="ECO:0000313" key="4">
    <source>
        <dbReference type="EMBL" id="OMD48114.1"/>
    </source>
</evidence>
<proteinExistence type="predicted"/>
<dbReference type="RefSeq" id="WP_076110802.1">
    <property type="nucleotide sequence ID" value="NZ_MPTB01000013.1"/>
</dbReference>
<dbReference type="PANTHER" id="PTHR43877">
    <property type="entry name" value="AMINOALKYLPHOSPHONATE N-ACETYLTRANSFERASE-RELATED-RELATED"/>
    <property type="match status" value="1"/>
</dbReference>
<sequence>MSGNKIRKALREEIGEIMELIAKCVQVMQAGGSDQWNESYPNREVIGLDIECGTLYVYIDNEAIAGIIVLDENQAEQYGEIHWSQEQGRHLIMHRLAVHPEVQGKGIARKLTAFAEAHAVNCGYSSIRLDTYMKNTIALSLYPRLGYERRGEVSFPGRTANFPVFEKVLEGAAKLDGQA</sequence>
<dbReference type="PROSITE" id="PS51186">
    <property type="entry name" value="GNAT"/>
    <property type="match status" value="1"/>
</dbReference>
<dbReference type="SUPFAM" id="SSF55729">
    <property type="entry name" value="Acyl-CoA N-acyltransferases (Nat)"/>
    <property type="match status" value="1"/>
</dbReference>
<comment type="caution">
    <text evidence="4">The sequence shown here is derived from an EMBL/GenBank/DDBJ whole genome shotgun (WGS) entry which is preliminary data.</text>
</comment>
<dbReference type="InterPro" id="IPR016181">
    <property type="entry name" value="Acyl_CoA_acyltransferase"/>
</dbReference>
<evidence type="ECO:0000256" key="2">
    <source>
        <dbReference type="ARBA" id="ARBA00023315"/>
    </source>
</evidence>
<dbReference type="EMBL" id="MPTB01000013">
    <property type="protein sequence ID" value="OMD48114.1"/>
    <property type="molecule type" value="Genomic_DNA"/>
</dbReference>
<dbReference type="PANTHER" id="PTHR43877:SF2">
    <property type="entry name" value="AMINOALKYLPHOSPHONATE N-ACETYLTRANSFERASE-RELATED"/>
    <property type="match status" value="1"/>
</dbReference>
<evidence type="ECO:0000259" key="3">
    <source>
        <dbReference type="PROSITE" id="PS51186"/>
    </source>
</evidence>
<keyword evidence="5" id="KW-1185">Reference proteome</keyword>
<dbReference type="CDD" id="cd04301">
    <property type="entry name" value="NAT_SF"/>
    <property type="match status" value="1"/>
</dbReference>
<dbReference type="InterPro" id="IPR000182">
    <property type="entry name" value="GNAT_dom"/>
</dbReference>
<accession>A0ABX3HDP9</accession>